<keyword evidence="1" id="KW-0001">2Fe-2S</keyword>
<dbReference type="GO" id="GO:0046872">
    <property type="term" value="F:metal ion binding"/>
    <property type="evidence" value="ECO:0007669"/>
    <property type="project" value="UniProtKB-KW"/>
</dbReference>
<keyword evidence="4" id="KW-0411">Iron-sulfur</keyword>
<evidence type="ECO:0000259" key="6">
    <source>
        <dbReference type="PROSITE" id="PS51296"/>
    </source>
</evidence>
<name>A0A1G2ARX1_9BACT</name>
<dbReference type="PANTHER" id="PTHR21496">
    <property type="entry name" value="FERREDOXIN-RELATED"/>
    <property type="match status" value="1"/>
</dbReference>
<organism evidence="7 8">
    <name type="scientific">Candidatus Kerfeldbacteria bacterium RIFCSPHIGHO2_02_FULL_42_14</name>
    <dbReference type="NCBI Taxonomy" id="1798540"/>
    <lineage>
        <taxon>Bacteria</taxon>
        <taxon>Candidatus Kerfeldiibacteriota</taxon>
    </lineage>
</organism>
<evidence type="ECO:0000256" key="3">
    <source>
        <dbReference type="ARBA" id="ARBA00023004"/>
    </source>
</evidence>
<evidence type="ECO:0000256" key="2">
    <source>
        <dbReference type="ARBA" id="ARBA00022723"/>
    </source>
</evidence>
<dbReference type="InterPro" id="IPR017941">
    <property type="entry name" value="Rieske_2Fe-2S"/>
</dbReference>
<dbReference type="PROSITE" id="PS51296">
    <property type="entry name" value="RIESKE"/>
    <property type="match status" value="1"/>
</dbReference>
<evidence type="ECO:0000313" key="7">
    <source>
        <dbReference type="EMBL" id="OGY79395.1"/>
    </source>
</evidence>
<evidence type="ECO:0000313" key="8">
    <source>
        <dbReference type="Proteomes" id="UP000177165"/>
    </source>
</evidence>
<dbReference type="AlphaFoldDB" id="A0A1G2ARX1"/>
<feature type="transmembrane region" description="Helical" evidence="5">
    <location>
        <begin position="123"/>
        <end position="143"/>
    </location>
</feature>
<evidence type="ECO:0000256" key="4">
    <source>
        <dbReference type="ARBA" id="ARBA00023014"/>
    </source>
</evidence>
<dbReference type="Gene3D" id="2.102.10.10">
    <property type="entry name" value="Rieske [2Fe-2S] iron-sulphur domain"/>
    <property type="match status" value="1"/>
</dbReference>
<feature type="transmembrane region" description="Helical" evidence="5">
    <location>
        <begin position="7"/>
        <end position="25"/>
    </location>
</feature>
<keyword evidence="5" id="KW-1133">Transmembrane helix</keyword>
<keyword evidence="5" id="KW-0472">Membrane</keyword>
<reference evidence="7 8" key="1">
    <citation type="journal article" date="2016" name="Nat. Commun.">
        <title>Thousands of microbial genomes shed light on interconnected biogeochemical processes in an aquifer system.</title>
        <authorList>
            <person name="Anantharaman K."/>
            <person name="Brown C.T."/>
            <person name="Hug L.A."/>
            <person name="Sharon I."/>
            <person name="Castelle C.J."/>
            <person name="Probst A.J."/>
            <person name="Thomas B.C."/>
            <person name="Singh A."/>
            <person name="Wilkins M.J."/>
            <person name="Karaoz U."/>
            <person name="Brodie E.L."/>
            <person name="Williams K.H."/>
            <person name="Hubbard S.S."/>
            <person name="Banfield J.F."/>
        </authorList>
    </citation>
    <scope>NUCLEOTIDE SEQUENCE [LARGE SCALE GENOMIC DNA]</scope>
</reference>
<comment type="caution">
    <text evidence="7">The sequence shown here is derived from an EMBL/GenBank/DDBJ whole genome shotgun (WGS) entry which is preliminary data.</text>
</comment>
<keyword evidence="3" id="KW-0408">Iron</keyword>
<feature type="transmembrane region" description="Helical" evidence="5">
    <location>
        <begin position="278"/>
        <end position="297"/>
    </location>
</feature>
<feature type="transmembrane region" description="Helical" evidence="5">
    <location>
        <begin position="149"/>
        <end position="171"/>
    </location>
</feature>
<proteinExistence type="predicted"/>
<accession>A0A1G2ARX1</accession>
<dbReference type="Pfam" id="PF00355">
    <property type="entry name" value="Rieske"/>
    <property type="match status" value="1"/>
</dbReference>
<feature type="transmembrane region" description="Helical" evidence="5">
    <location>
        <begin position="248"/>
        <end position="266"/>
    </location>
</feature>
<feature type="transmembrane region" description="Helical" evidence="5">
    <location>
        <begin position="218"/>
        <end position="236"/>
    </location>
</feature>
<dbReference type="Proteomes" id="UP000177165">
    <property type="component" value="Unassembled WGS sequence"/>
</dbReference>
<dbReference type="EMBL" id="MHKB01000009">
    <property type="protein sequence ID" value="OGY79395.1"/>
    <property type="molecule type" value="Genomic_DNA"/>
</dbReference>
<gene>
    <name evidence="7" type="ORF">A3B74_00960</name>
</gene>
<feature type="transmembrane region" description="Helical" evidence="5">
    <location>
        <begin position="192"/>
        <end position="212"/>
    </location>
</feature>
<keyword evidence="2" id="KW-0479">Metal-binding</keyword>
<dbReference type="GO" id="GO:0051537">
    <property type="term" value="F:2 iron, 2 sulfur cluster binding"/>
    <property type="evidence" value="ECO:0007669"/>
    <property type="project" value="UniProtKB-KW"/>
</dbReference>
<evidence type="ECO:0000256" key="1">
    <source>
        <dbReference type="ARBA" id="ARBA00022714"/>
    </source>
</evidence>
<feature type="transmembrane region" description="Helical" evidence="5">
    <location>
        <begin position="82"/>
        <end position="103"/>
    </location>
</feature>
<keyword evidence="5" id="KW-0812">Transmembrane</keyword>
<dbReference type="PANTHER" id="PTHR21496:SF23">
    <property type="entry name" value="3-PHENYLPROPIONATE_CINNAMIC ACID DIOXYGENASE FERREDOXIN SUBUNIT"/>
    <property type="match status" value="1"/>
</dbReference>
<evidence type="ECO:0000256" key="5">
    <source>
        <dbReference type="SAM" id="Phobius"/>
    </source>
</evidence>
<feature type="transmembrane region" description="Helical" evidence="5">
    <location>
        <begin position="31"/>
        <end position="49"/>
    </location>
</feature>
<dbReference type="STRING" id="1798540.A3B74_00960"/>
<protein>
    <recommendedName>
        <fullName evidence="6">Rieske domain-containing protein</fullName>
    </recommendedName>
</protein>
<dbReference type="SUPFAM" id="SSF50022">
    <property type="entry name" value="ISP domain"/>
    <property type="match status" value="1"/>
</dbReference>
<sequence length="428" mass="49055">MKLPPFRINHVIVSLFITFVYLIFVPHVPLFQQYAVMITIGTLVALALIARRVNAWVDVSIALLLALGFLVARLVFRSVDDASIVFRTAAILAFVFLHFTLFIGPWARLTPEFLRFYKHRRHFGVATFLLVLTHSSFIIDLYFEFSIHNAFQAVFIFFGFTASFIMFLLAMTSWDYVQKHVSLVSWKVIHTATFLVYGGFVVYFFTVAQGLIQTWQKMLLASFLIFWLLVAPWSLPKKILHRVNGWKQLHILIYIGYVSTIAHIWTGTAQNQGPLLQALFWTFVVGVVASHAHGWLLMWQQWRARKRVPREVMEINGSTYYLLDRVENLQAGVGRRFDIQGTPLATFLHDGRFFTLSNVCPHQGGPISQGEIVNGYVECPWHRYQFSVQNGLGPPGFADCIAYYDTQVQNGAVYVSLERVQNKDQCGK</sequence>
<feature type="domain" description="Rieske" evidence="6">
    <location>
        <begin position="321"/>
        <end position="415"/>
    </location>
</feature>
<feature type="transmembrane region" description="Helical" evidence="5">
    <location>
        <begin position="56"/>
        <end position="76"/>
    </location>
</feature>
<dbReference type="InterPro" id="IPR036922">
    <property type="entry name" value="Rieske_2Fe-2S_sf"/>
</dbReference>